<comment type="caution">
    <text evidence="7">The sequence shown here is derived from an EMBL/GenBank/DDBJ whole genome shotgun (WGS) entry which is preliminary data.</text>
</comment>
<organism evidence="7 8">
    <name type="scientific">Saponaria officinalis</name>
    <name type="common">Common soapwort</name>
    <name type="synonym">Lychnis saponaria</name>
    <dbReference type="NCBI Taxonomy" id="3572"/>
    <lineage>
        <taxon>Eukaryota</taxon>
        <taxon>Viridiplantae</taxon>
        <taxon>Streptophyta</taxon>
        <taxon>Embryophyta</taxon>
        <taxon>Tracheophyta</taxon>
        <taxon>Spermatophyta</taxon>
        <taxon>Magnoliopsida</taxon>
        <taxon>eudicotyledons</taxon>
        <taxon>Gunneridae</taxon>
        <taxon>Pentapetalae</taxon>
        <taxon>Caryophyllales</taxon>
        <taxon>Caryophyllaceae</taxon>
        <taxon>Caryophylleae</taxon>
        <taxon>Saponaria</taxon>
    </lineage>
</organism>
<keyword evidence="5" id="KW-0812">Transmembrane</keyword>
<evidence type="ECO:0000256" key="5">
    <source>
        <dbReference type="SAM" id="Phobius"/>
    </source>
</evidence>
<keyword evidence="8" id="KW-1185">Reference proteome</keyword>
<name>A0AAW1HBK0_SAPOF</name>
<gene>
    <name evidence="7" type="ORF">RND81_12G167500</name>
</gene>
<keyword evidence="3" id="KW-0862">Zinc</keyword>
<dbReference type="GO" id="GO:0008270">
    <property type="term" value="F:zinc ion binding"/>
    <property type="evidence" value="ECO:0007669"/>
    <property type="project" value="UniProtKB-KW"/>
</dbReference>
<evidence type="ECO:0000313" key="8">
    <source>
        <dbReference type="Proteomes" id="UP001443914"/>
    </source>
</evidence>
<dbReference type="PROSITE" id="PS51999">
    <property type="entry name" value="ZF_GRF"/>
    <property type="match status" value="1"/>
</dbReference>
<dbReference type="InterPro" id="IPR010666">
    <property type="entry name" value="Znf_GRF"/>
</dbReference>
<keyword evidence="5" id="KW-0472">Membrane</keyword>
<reference evidence="7" key="1">
    <citation type="submission" date="2024-03" db="EMBL/GenBank/DDBJ databases">
        <title>WGS assembly of Saponaria officinalis var. Norfolk2.</title>
        <authorList>
            <person name="Jenkins J."/>
            <person name="Shu S."/>
            <person name="Grimwood J."/>
            <person name="Barry K."/>
            <person name="Goodstein D."/>
            <person name="Schmutz J."/>
            <person name="Leebens-Mack J."/>
            <person name="Osbourn A."/>
        </authorList>
    </citation>
    <scope>NUCLEOTIDE SEQUENCE [LARGE SCALE GENOMIC DNA]</scope>
    <source>
        <strain evidence="7">JIC</strain>
    </source>
</reference>
<protein>
    <recommendedName>
        <fullName evidence="6">GRF-type domain-containing protein</fullName>
    </recommendedName>
</protein>
<evidence type="ECO:0000256" key="2">
    <source>
        <dbReference type="ARBA" id="ARBA00022771"/>
    </source>
</evidence>
<evidence type="ECO:0000256" key="1">
    <source>
        <dbReference type="ARBA" id="ARBA00022723"/>
    </source>
</evidence>
<accession>A0AAW1HBK0</accession>
<evidence type="ECO:0000259" key="6">
    <source>
        <dbReference type="PROSITE" id="PS51999"/>
    </source>
</evidence>
<feature type="transmembrane region" description="Helical" evidence="5">
    <location>
        <begin position="148"/>
        <end position="166"/>
    </location>
</feature>
<dbReference type="Proteomes" id="UP001443914">
    <property type="component" value="Unassembled WGS sequence"/>
</dbReference>
<dbReference type="EMBL" id="JBDFQZ010000012">
    <property type="protein sequence ID" value="KAK9673433.1"/>
    <property type="molecule type" value="Genomic_DNA"/>
</dbReference>
<keyword evidence="2 4" id="KW-0863">Zinc-finger</keyword>
<keyword evidence="5" id="KW-1133">Transmembrane helix</keyword>
<evidence type="ECO:0000256" key="4">
    <source>
        <dbReference type="PROSITE-ProRule" id="PRU01343"/>
    </source>
</evidence>
<proteinExistence type="predicted"/>
<evidence type="ECO:0000256" key="3">
    <source>
        <dbReference type="ARBA" id="ARBA00022833"/>
    </source>
</evidence>
<sequence>MSDSNSYSSSRCSCECPRVCFCDRVAANITSWTKDNPGRRFEACPIYNPVTKTRGCKYFSWLDETQTGWQKKVINQLVIERKLLKNEVGMLKKENDILKNGAKMMKVGNLESESVEVANDKEIEGCSVEVANGKETESCSLVSNIVPVSFRYLFLVCLIVFLAGIIL</sequence>
<dbReference type="AlphaFoldDB" id="A0AAW1HBK0"/>
<evidence type="ECO:0000313" key="7">
    <source>
        <dbReference type="EMBL" id="KAK9673433.1"/>
    </source>
</evidence>
<dbReference type="PANTHER" id="PTHR33248">
    <property type="entry name" value="ZINC ION-BINDING PROTEIN"/>
    <property type="match status" value="1"/>
</dbReference>
<feature type="domain" description="GRF-type" evidence="6">
    <location>
        <begin position="20"/>
        <end position="65"/>
    </location>
</feature>
<keyword evidence="1" id="KW-0479">Metal-binding</keyword>